<proteinExistence type="predicted"/>
<protein>
    <recommendedName>
        <fullName evidence="10">Transcriptional repressor p66 coiled-coil MBD2-interaction domain-containing protein</fullName>
    </recommendedName>
</protein>
<keyword evidence="5" id="KW-0539">Nucleus</keyword>
<dbReference type="GO" id="GO:0005634">
    <property type="term" value="C:nucleus"/>
    <property type="evidence" value="ECO:0007669"/>
    <property type="project" value="UniProtKB-SubCell"/>
</dbReference>
<evidence type="ECO:0000256" key="2">
    <source>
        <dbReference type="ARBA" id="ARBA00023015"/>
    </source>
</evidence>
<feature type="compositionally biased region" description="Low complexity" evidence="7">
    <location>
        <begin position="798"/>
        <end position="809"/>
    </location>
</feature>
<feature type="compositionally biased region" description="Polar residues" evidence="7">
    <location>
        <begin position="771"/>
        <end position="793"/>
    </location>
</feature>
<evidence type="ECO:0000256" key="4">
    <source>
        <dbReference type="ARBA" id="ARBA00023163"/>
    </source>
</evidence>
<evidence type="ECO:0000313" key="9">
    <source>
        <dbReference type="Proteomes" id="UP001620626"/>
    </source>
</evidence>
<feature type="compositionally biased region" description="Polar residues" evidence="7">
    <location>
        <begin position="156"/>
        <end position="179"/>
    </location>
</feature>
<feature type="region of interest" description="Disordered" evidence="7">
    <location>
        <begin position="963"/>
        <end position="999"/>
    </location>
</feature>
<dbReference type="EMBL" id="JBICBT010000362">
    <property type="protein sequence ID" value="KAL3115846.1"/>
    <property type="molecule type" value="Genomic_DNA"/>
</dbReference>
<evidence type="ECO:0000256" key="3">
    <source>
        <dbReference type="ARBA" id="ARBA00023054"/>
    </source>
</evidence>
<feature type="region of interest" description="Disordered" evidence="7">
    <location>
        <begin position="438"/>
        <end position="481"/>
    </location>
</feature>
<dbReference type="PANTHER" id="PTHR13455:SF7">
    <property type="entry name" value="SIMJANG, ISOFORM E"/>
    <property type="match status" value="1"/>
</dbReference>
<feature type="coiled-coil region" evidence="6">
    <location>
        <begin position="377"/>
        <end position="425"/>
    </location>
</feature>
<evidence type="ECO:0000256" key="7">
    <source>
        <dbReference type="SAM" id="MobiDB-lite"/>
    </source>
</evidence>
<dbReference type="Gene3D" id="6.10.250.1650">
    <property type="match status" value="1"/>
</dbReference>
<sequence>MHFRNASAKSPKICGAQNAAATGRWVFAEQYRHNPFTRSHIPLPSSIHPLLFNASRMPLKQCLPPSHSHANCLLQANISGEKKESKCEEPSGKISIWKSRGKGKETRHMKKKAETVPLLCLLGLTDFGLAPWQGGQPMSQVPPAAAAAADRRFWEHTNNPPTPNLKQQQPKVSSATSIDYSDRNPIETPTKTTTDQKKTEDKSPRSQQQPNDDSDLTEQQQLSPNCPLRRSTRVSVLNAKKQTQQNERTESERSASATKDNDDELEMVQEHRTGGDAVAVSRDMEVNEHASTLSQQQCVSSLKRKLKRKLEDGQELDQYDCKFGIRLDPEGDVVMMSDESEISSLNEADVTDLRERYENTQRQEVPKEVMVQREMQIRELESILRLEEAKLMMLKKLQQSQQKAAQKTQQQLQQNQQQQQQQENVRRLAPGVVQNSTGQAYKPKVAVVNPSQHQTGNTSKTNGTTPQHGKKGSTKSDTSVLQNGAGLGAALGGVANSGASIQLASLPPQHQQVIQQLYTRLSQNPPQLAQMIKTLPHSTGQALTELLRQYAVAQASNIQPTGSGQIQNSSAASAKFAQQLQSSVSSQAIAQAQVDAAHKQARELTQQKIASARQQLRKELDVMIMKLPAPKAPPPDLQFIPNGNQPDFCYLLGLDLTVQRVLKDKTMFRKADFSPYQCEECETDFTPSWKAICGEQEDYHLYCERCIRQAQKRKVRQDYSALLKRAFQQVQEREKEFERQVLAGKFNVEPVLPTPPTIAPTQQQTTTTNTGVKQQHHNIQTAVSTHCQPTSTPKGVPSSSAASLQQFSQQHNSSAALNLSKSGAASANAMATVTSTAKGQHISSAQSAKSASAKRTSSTATAASSSSSATMANPLAALAQNPQLQQQFAAMASITNNPLFRQVLSNPMFAAALTNNPMQLYAALAATQQQRTQQQQSAQNPANVSGAAAGNAMAALIQAVQQSVHQQQQQNRTSNASTVVTSNNSSSANPPAVSSSNTANSIAQQMQAMAAFASNPMLALQSQLSQMGAGGAANANVQLLSQLNNNPQLLRQFQQMYMAQQQMKAGTGGGKK</sequence>
<gene>
    <name evidence="8" type="ORF">niasHT_007146</name>
</gene>
<feature type="compositionally biased region" description="Polar residues" evidence="7">
    <location>
        <begin position="449"/>
        <end position="467"/>
    </location>
</feature>
<comment type="caution">
    <text evidence="8">The sequence shown here is derived from an EMBL/GenBank/DDBJ whole genome shotgun (WGS) entry which is preliminary data.</text>
</comment>
<keyword evidence="2" id="KW-0805">Transcription regulation</keyword>
<dbReference type="PANTHER" id="PTHR13455">
    <property type="entry name" value="TRANSCRIPTIONAL REPRESSOR P66-RELATED"/>
    <property type="match status" value="1"/>
</dbReference>
<keyword evidence="4" id="KW-0804">Transcription</keyword>
<feature type="region of interest" description="Disordered" evidence="7">
    <location>
        <begin position="845"/>
        <end position="868"/>
    </location>
</feature>
<accession>A0ABD2LKT7</accession>
<name>A0ABD2LKT7_9BILA</name>
<dbReference type="InterPro" id="IPR040386">
    <property type="entry name" value="P66"/>
</dbReference>
<reference evidence="8 9" key="1">
    <citation type="submission" date="2024-10" db="EMBL/GenBank/DDBJ databases">
        <authorList>
            <person name="Kim D."/>
        </authorList>
    </citation>
    <scope>NUCLEOTIDE SEQUENCE [LARGE SCALE GENOMIC DNA]</scope>
    <source>
        <strain evidence="8">BH-2024</strain>
    </source>
</reference>
<evidence type="ECO:0000256" key="6">
    <source>
        <dbReference type="SAM" id="Coils"/>
    </source>
</evidence>
<feature type="region of interest" description="Disordered" evidence="7">
    <location>
        <begin position="752"/>
        <end position="809"/>
    </location>
</feature>
<keyword evidence="9" id="KW-1185">Reference proteome</keyword>
<organism evidence="8 9">
    <name type="scientific">Heterodera trifolii</name>
    <dbReference type="NCBI Taxonomy" id="157864"/>
    <lineage>
        <taxon>Eukaryota</taxon>
        <taxon>Metazoa</taxon>
        <taxon>Ecdysozoa</taxon>
        <taxon>Nematoda</taxon>
        <taxon>Chromadorea</taxon>
        <taxon>Rhabditida</taxon>
        <taxon>Tylenchina</taxon>
        <taxon>Tylenchomorpha</taxon>
        <taxon>Tylenchoidea</taxon>
        <taxon>Heteroderidae</taxon>
        <taxon>Heteroderinae</taxon>
        <taxon>Heterodera</taxon>
    </lineage>
</organism>
<evidence type="ECO:0008006" key="10">
    <source>
        <dbReference type="Google" id="ProtNLM"/>
    </source>
</evidence>
<feature type="compositionally biased region" description="Polar residues" evidence="7">
    <location>
        <begin position="205"/>
        <end position="224"/>
    </location>
</feature>
<evidence type="ECO:0000256" key="1">
    <source>
        <dbReference type="ARBA" id="ARBA00004123"/>
    </source>
</evidence>
<evidence type="ECO:0000256" key="5">
    <source>
        <dbReference type="ARBA" id="ARBA00023242"/>
    </source>
</evidence>
<feature type="compositionally biased region" description="Low complexity" evidence="7">
    <location>
        <begin position="759"/>
        <end position="770"/>
    </location>
</feature>
<feature type="region of interest" description="Disordered" evidence="7">
    <location>
        <begin position="155"/>
        <end position="263"/>
    </location>
</feature>
<dbReference type="AlphaFoldDB" id="A0ABD2LKT7"/>
<evidence type="ECO:0000313" key="8">
    <source>
        <dbReference type="EMBL" id="KAL3115846.1"/>
    </source>
</evidence>
<comment type="subcellular location">
    <subcellularLocation>
        <location evidence="1">Nucleus</location>
    </subcellularLocation>
</comment>
<feature type="compositionally biased region" description="Basic and acidic residues" evidence="7">
    <location>
        <begin position="194"/>
        <end position="204"/>
    </location>
</feature>
<keyword evidence="3 6" id="KW-0175">Coiled coil</keyword>
<dbReference type="Proteomes" id="UP001620626">
    <property type="component" value="Unassembled WGS sequence"/>
</dbReference>